<dbReference type="Proteomes" id="UP000694005">
    <property type="component" value="Chromosome A08"/>
</dbReference>
<sequence>MDLGHLMLTLVDADGRGWMGLGMHSLWGQGISFGVNQPCTRK</sequence>
<evidence type="ECO:0000313" key="2">
    <source>
        <dbReference type="EMBL" id="VDD05460.1"/>
    </source>
</evidence>
<reference evidence="2" key="1">
    <citation type="submission" date="2018-11" db="EMBL/GenBank/DDBJ databases">
        <authorList>
            <consortium name="Genoscope - CEA"/>
            <person name="William W."/>
        </authorList>
    </citation>
    <scope>NUCLEOTIDE SEQUENCE</scope>
</reference>
<evidence type="ECO:0000313" key="1">
    <source>
        <dbReference type="EMBL" id="CAG7898688.1"/>
    </source>
</evidence>
<name>A0A3P6BUU0_BRACM</name>
<organism evidence="2">
    <name type="scientific">Brassica campestris</name>
    <name type="common">Field mustard</name>
    <dbReference type="NCBI Taxonomy" id="3711"/>
    <lineage>
        <taxon>Eukaryota</taxon>
        <taxon>Viridiplantae</taxon>
        <taxon>Streptophyta</taxon>
        <taxon>Embryophyta</taxon>
        <taxon>Tracheophyta</taxon>
        <taxon>Spermatophyta</taxon>
        <taxon>Magnoliopsida</taxon>
        <taxon>eudicotyledons</taxon>
        <taxon>Gunneridae</taxon>
        <taxon>Pentapetalae</taxon>
        <taxon>rosids</taxon>
        <taxon>malvids</taxon>
        <taxon>Brassicales</taxon>
        <taxon>Brassicaceae</taxon>
        <taxon>Brassiceae</taxon>
        <taxon>Brassica</taxon>
    </lineage>
</organism>
<accession>A0A3P6BUU0</accession>
<dbReference type="AlphaFoldDB" id="A0A3P6BUU0"/>
<proteinExistence type="predicted"/>
<dbReference type="EMBL" id="LR031575">
    <property type="protein sequence ID" value="VDD05460.1"/>
    <property type="molecule type" value="Genomic_DNA"/>
</dbReference>
<dbReference type="Gramene" id="A08p23540.2_BraZ1">
    <property type="protein sequence ID" value="A08p23540.2_BraZ1.CDS.1"/>
    <property type="gene ID" value="A08g23540.2_BraZ1"/>
</dbReference>
<protein>
    <submittedName>
        <fullName evidence="1">Uncharacterized protein</fullName>
    </submittedName>
</protein>
<gene>
    <name evidence="2" type="ORF">BRAA08T34067Z</name>
    <name evidence="1" type="ORF">BRAPAZ1V2_A08P23540.2</name>
</gene>
<dbReference type="EMBL" id="LS974624">
    <property type="protein sequence ID" value="CAG7898688.1"/>
    <property type="molecule type" value="Genomic_DNA"/>
</dbReference>